<organism evidence="1 2">
    <name type="scientific">Rhododendron molle</name>
    <name type="common">Chinese azalea</name>
    <name type="synonym">Azalea mollis</name>
    <dbReference type="NCBI Taxonomy" id="49168"/>
    <lineage>
        <taxon>Eukaryota</taxon>
        <taxon>Viridiplantae</taxon>
        <taxon>Streptophyta</taxon>
        <taxon>Embryophyta</taxon>
        <taxon>Tracheophyta</taxon>
        <taxon>Spermatophyta</taxon>
        <taxon>Magnoliopsida</taxon>
        <taxon>eudicotyledons</taxon>
        <taxon>Gunneridae</taxon>
        <taxon>Pentapetalae</taxon>
        <taxon>asterids</taxon>
        <taxon>Ericales</taxon>
        <taxon>Ericaceae</taxon>
        <taxon>Ericoideae</taxon>
        <taxon>Rhodoreae</taxon>
        <taxon>Rhododendron</taxon>
    </lineage>
</organism>
<dbReference type="EMBL" id="CM046394">
    <property type="protein sequence ID" value="KAI8545754.1"/>
    <property type="molecule type" value="Genomic_DNA"/>
</dbReference>
<gene>
    <name evidence="1" type="ORF">RHMOL_Rhmol07G0062600</name>
</gene>
<evidence type="ECO:0000313" key="1">
    <source>
        <dbReference type="EMBL" id="KAI8545754.1"/>
    </source>
</evidence>
<evidence type="ECO:0000313" key="2">
    <source>
        <dbReference type="Proteomes" id="UP001062846"/>
    </source>
</evidence>
<keyword evidence="2" id="KW-1185">Reference proteome</keyword>
<sequence>MVCSIKSALGCFVPYAAAFTDKFLTIYEARVLNVTVQGDEFNGQYRFKIKCFAVSRTVYWYPCSLAYDGMRDLFNESSDQTTDGGNPWHQRPRALCLLLQLTPSQSISTPLGNQTL</sequence>
<dbReference type="Proteomes" id="UP001062846">
    <property type="component" value="Chromosome 7"/>
</dbReference>
<accession>A0ACC0MYV0</accession>
<protein>
    <submittedName>
        <fullName evidence="1">Uncharacterized protein</fullName>
    </submittedName>
</protein>
<comment type="caution">
    <text evidence="1">The sequence shown here is derived from an EMBL/GenBank/DDBJ whole genome shotgun (WGS) entry which is preliminary data.</text>
</comment>
<proteinExistence type="predicted"/>
<name>A0ACC0MYV0_RHOML</name>
<reference evidence="1" key="1">
    <citation type="submission" date="2022-02" db="EMBL/GenBank/DDBJ databases">
        <title>Plant Genome Project.</title>
        <authorList>
            <person name="Zhang R.-G."/>
        </authorList>
    </citation>
    <scope>NUCLEOTIDE SEQUENCE</scope>
    <source>
        <strain evidence="1">AT1</strain>
    </source>
</reference>